<dbReference type="Gene3D" id="3.40.50.2300">
    <property type="match status" value="2"/>
</dbReference>
<protein>
    <recommendedName>
        <fullName evidence="4">Leucine-binding protein domain-containing protein</fullName>
    </recommendedName>
</protein>
<dbReference type="Pfam" id="PF13458">
    <property type="entry name" value="Peripla_BP_6"/>
    <property type="match status" value="1"/>
</dbReference>
<evidence type="ECO:0000256" key="2">
    <source>
        <dbReference type="ARBA" id="ARBA00022729"/>
    </source>
</evidence>
<keyword evidence="1" id="KW-0813">Transport</keyword>
<evidence type="ECO:0000256" key="3">
    <source>
        <dbReference type="ARBA" id="ARBA00022970"/>
    </source>
</evidence>
<evidence type="ECO:0000256" key="1">
    <source>
        <dbReference type="ARBA" id="ARBA00022448"/>
    </source>
</evidence>
<organism evidence="5">
    <name type="scientific">marine metagenome</name>
    <dbReference type="NCBI Taxonomy" id="408172"/>
    <lineage>
        <taxon>unclassified sequences</taxon>
        <taxon>metagenomes</taxon>
        <taxon>ecological metagenomes</taxon>
    </lineage>
</organism>
<dbReference type="EMBL" id="UINC01012681">
    <property type="protein sequence ID" value="SVA55246.1"/>
    <property type="molecule type" value="Genomic_DNA"/>
</dbReference>
<gene>
    <name evidence="5" type="ORF">METZ01_LOCUS108100</name>
</gene>
<evidence type="ECO:0000259" key="4">
    <source>
        <dbReference type="Pfam" id="PF13458"/>
    </source>
</evidence>
<dbReference type="PRINTS" id="PR00337">
    <property type="entry name" value="LEUILEVALBP"/>
</dbReference>
<dbReference type="AlphaFoldDB" id="A0A381WRV8"/>
<dbReference type="InterPro" id="IPR051010">
    <property type="entry name" value="BCAA_transport"/>
</dbReference>
<dbReference type="GO" id="GO:0006865">
    <property type="term" value="P:amino acid transport"/>
    <property type="evidence" value="ECO:0007669"/>
    <property type="project" value="UniProtKB-KW"/>
</dbReference>
<dbReference type="InterPro" id="IPR000709">
    <property type="entry name" value="Leu_Ile_Val-bd"/>
</dbReference>
<dbReference type="InterPro" id="IPR028081">
    <property type="entry name" value="Leu-bd"/>
</dbReference>
<dbReference type="CDD" id="cd06338">
    <property type="entry name" value="PBP1_ABC_ligand_binding-like"/>
    <property type="match status" value="1"/>
</dbReference>
<dbReference type="PANTHER" id="PTHR30483:SF6">
    <property type="entry name" value="PERIPLASMIC BINDING PROTEIN OF ABC TRANSPORTER FOR NATURAL AMINO ACIDS"/>
    <property type="match status" value="1"/>
</dbReference>
<sequence>MNTFRLPYLRSLVTAFAFVTFAVFATPVSAKEPIKIGFGMALTGGLAGGGKQSLVGMEMWADDINKKGGILGRPVKLIYYDDQTKASTVPGIYAKLLDVDKVDFVVSGYGTNLIAPAMPLVKQRDIVFMGLFGMGCNKKWKHDKYFQILPSGPDPAVDFSSAWFETIMQLNPKPKSIAFVAADAEFARNLKGGAEVNAKRLGMKVTYNKNYKPGTPDFTPIIRAINATNPDVIYVAAYPPGATGITRAVSEVGTKAVAFGGGMVGLQYSGIMKGLGPKLNGILNYDFYVPEPNMNAYPGVVDLLKRYQKVSVARKVDQMGWYLVPWAYAYLQILGDAVNAVGKIDHAAIAKYIHATEFNTVVGKVKFGKYGEWEKGRTLTVQWQNIKKQNDLQQFAQPGIRKIMAPAAFATGKVKPFNSLR</sequence>
<reference evidence="5" key="1">
    <citation type="submission" date="2018-05" db="EMBL/GenBank/DDBJ databases">
        <authorList>
            <person name="Lanie J.A."/>
            <person name="Ng W.-L."/>
            <person name="Kazmierczak K.M."/>
            <person name="Andrzejewski T.M."/>
            <person name="Davidsen T.M."/>
            <person name="Wayne K.J."/>
            <person name="Tettelin H."/>
            <person name="Glass J.I."/>
            <person name="Rusch D."/>
            <person name="Podicherti R."/>
            <person name="Tsui H.-C.T."/>
            <person name="Winkler M.E."/>
        </authorList>
    </citation>
    <scope>NUCLEOTIDE SEQUENCE</scope>
</reference>
<accession>A0A381WRV8</accession>
<dbReference type="PANTHER" id="PTHR30483">
    <property type="entry name" value="LEUCINE-SPECIFIC-BINDING PROTEIN"/>
    <property type="match status" value="1"/>
</dbReference>
<keyword evidence="3" id="KW-0029">Amino-acid transport</keyword>
<keyword evidence="2" id="KW-0732">Signal</keyword>
<proteinExistence type="predicted"/>
<dbReference type="SUPFAM" id="SSF53822">
    <property type="entry name" value="Periplasmic binding protein-like I"/>
    <property type="match status" value="1"/>
</dbReference>
<feature type="domain" description="Leucine-binding protein" evidence="4">
    <location>
        <begin position="33"/>
        <end position="368"/>
    </location>
</feature>
<evidence type="ECO:0000313" key="5">
    <source>
        <dbReference type="EMBL" id="SVA55246.1"/>
    </source>
</evidence>
<name>A0A381WRV8_9ZZZZ</name>
<dbReference type="InterPro" id="IPR028082">
    <property type="entry name" value="Peripla_BP_I"/>
</dbReference>